<keyword evidence="2" id="KW-1133">Transmembrane helix</keyword>
<evidence type="ECO:0000313" key="4">
    <source>
        <dbReference type="Proteomes" id="UP001161247"/>
    </source>
</evidence>
<gene>
    <name evidence="3" type="ORF">OLC1_LOCUS22943</name>
</gene>
<sequence>MKDEEAQTTSANGGTAANKKEGSSSEAGLFGGRGKYKFWALAAILLLAFWSMFTGSVTLKWSAGHLTHGSDDLDSPMHRDLDILEVEEREKLVRHMWEVYTQSKNARLPLFWREAFEAAYEDLTSGDTNIRNNAISEIAKMSLVRSALKHEPEPTTTKSR</sequence>
<dbReference type="InterPro" id="IPR010608">
    <property type="entry name" value="DUF1195"/>
</dbReference>
<dbReference type="PANTHER" id="PTHR34358:SF2">
    <property type="entry name" value="OS03G0411600 PROTEIN"/>
    <property type="match status" value="1"/>
</dbReference>
<proteinExistence type="predicted"/>
<dbReference type="EMBL" id="OX459125">
    <property type="protein sequence ID" value="CAI9116726.1"/>
    <property type="molecule type" value="Genomic_DNA"/>
</dbReference>
<evidence type="ECO:0000256" key="1">
    <source>
        <dbReference type="SAM" id="MobiDB-lite"/>
    </source>
</evidence>
<organism evidence="3 4">
    <name type="scientific">Oldenlandia corymbosa var. corymbosa</name>
    <dbReference type="NCBI Taxonomy" id="529605"/>
    <lineage>
        <taxon>Eukaryota</taxon>
        <taxon>Viridiplantae</taxon>
        <taxon>Streptophyta</taxon>
        <taxon>Embryophyta</taxon>
        <taxon>Tracheophyta</taxon>
        <taxon>Spermatophyta</taxon>
        <taxon>Magnoliopsida</taxon>
        <taxon>eudicotyledons</taxon>
        <taxon>Gunneridae</taxon>
        <taxon>Pentapetalae</taxon>
        <taxon>asterids</taxon>
        <taxon>lamiids</taxon>
        <taxon>Gentianales</taxon>
        <taxon>Rubiaceae</taxon>
        <taxon>Rubioideae</taxon>
        <taxon>Spermacoceae</taxon>
        <taxon>Hedyotis-Oldenlandia complex</taxon>
        <taxon>Oldenlandia</taxon>
    </lineage>
</organism>
<evidence type="ECO:0000313" key="3">
    <source>
        <dbReference type="EMBL" id="CAI9116726.1"/>
    </source>
</evidence>
<dbReference type="Pfam" id="PF06708">
    <property type="entry name" value="DUF1195"/>
    <property type="match status" value="1"/>
</dbReference>
<feature type="transmembrane region" description="Helical" evidence="2">
    <location>
        <begin position="38"/>
        <end position="59"/>
    </location>
</feature>
<protein>
    <submittedName>
        <fullName evidence="3">OLC1v1017955C1</fullName>
    </submittedName>
</protein>
<keyword evidence="4" id="KW-1185">Reference proteome</keyword>
<dbReference type="AlphaFoldDB" id="A0AAV1EAR8"/>
<dbReference type="Proteomes" id="UP001161247">
    <property type="component" value="Chromosome 8"/>
</dbReference>
<keyword evidence="2" id="KW-0472">Membrane</keyword>
<name>A0AAV1EAR8_OLDCO</name>
<dbReference type="PANTHER" id="PTHR34358">
    <property type="entry name" value="OS03G0411600 PROTEIN"/>
    <property type="match status" value="1"/>
</dbReference>
<evidence type="ECO:0000256" key="2">
    <source>
        <dbReference type="SAM" id="Phobius"/>
    </source>
</evidence>
<accession>A0AAV1EAR8</accession>
<feature type="region of interest" description="Disordered" evidence="1">
    <location>
        <begin position="1"/>
        <end position="25"/>
    </location>
</feature>
<reference evidence="3" key="1">
    <citation type="submission" date="2023-03" db="EMBL/GenBank/DDBJ databases">
        <authorList>
            <person name="Julca I."/>
        </authorList>
    </citation>
    <scope>NUCLEOTIDE SEQUENCE</scope>
</reference>
<keyword evidence="2" id="KW-0812">Transmembrane</keyword>